<dbReference type="EMBL" id="ABXV02000013">
    <property type="protein sequence ID" value="EFB73332.1"/>
    <property type="molecule type" value="Genomic_DNA"/>
</dbReference>
<dbReference type="Pfam" id="PF12571">
    <property type="entry name" value="Phage_tail_fib"/>
    <property type="match status" value="1"/>
</dbReference>
<evidence type="ECO:0000313" key="3">
    <source>
        <dbReference type="Proteomes" id="UP000005512"/>
    </source>
</evidence>
<sequence>MASVITTTFENWKAQEAANGKAVLLDEFVFANVPNLDPTQPIDRNETLPPTNQIVHRQAVNKAGLASENAVAYSVTLGADVGNFDFNWIGLINKESGTVAMITHAPTQKKLKTQNGQQGNVLTRSFLLEFQGAAAETQIQTTAETWQIDFTARLFGIDEMQRLINLDNYGAAAFFDDGFEVTRNGEQYTIKKGLGYVGGLRGQLEKNQILNGLRNTKIYADFSYQGNISSQWNTVIKITEAATLSNYVDIAGFSHQVFAIASIDASGNVKDLRPKGALSTQLIDELNKKVNDGLNRKQDKGDYATNAVLNEKFDIANNNANGRVPSTRKVNNKPLSTDISLSAGDVGAYTKVETDTKVADAKKAGTDAQVTANAANTAATNANNNANGRVPSTRKVNNKPLSVDITLSASDVGAYTKAEVDNKIVTSVNNKIFRISAYVEVAMGYSGWSTFPTDQFIVGMRNKNGGPGDVWCDRLRAASLQMLVNGAWVNVTN</sequence>
<dbReference type="eggNOG" id="COG5301">
    <property type="taxonomic scope" value="Bacteria"/>
</dbReference>
<dbReference type="Proteomes" id="UP000005512">
    <property type="component" value="Unassembled WGS sequence"/>
</dbReference>
<dbReference type="RefSeq" id="WP_006813487.1">
    <property type="nucleotide sequence ID" value="NZ_GG703817.1"/>
</dbReference>
<keyword evidence="3" id="KW-1185">Reference proteome</keyword>
<name>D1NZR6_9GAMM</name>
<protein>
    <recommendedName>
        <fullName evidence="1">Phage tail fibre protein N-terminal domain-containing protein</fullName>
    </recommendedName>
</protein>
<dbReference type="STRING" id="500637.PROVRUST_05420"/>
<accession>D1NZR6</accession>
<gene>
    <name evidence="2" type="ORF">PROVRUST_05420</name>
</gene>
<dbReference type="HOGENOM" id="CLU_015185_2_1_6"/>
<feature type="domain" description="Phage tail fibre protein N-terminal" evidence="1">
    <location>
        <begin position="3"/>
        <end position="157"/>
    </location>
</feature>
<dbReference type="InterPro" id="IPR022225">
    <property type="entry name" value="Phage_tail_fibre_N"/>
</dbReference>
<evidence type="ECO:0000259" key="1">
    <source>
        <dbReference type="Pfam" id="PF12571"/>
    </source>
</evidence>
<proteinExistence type="predicted"/>
<comment type="caution">
    <text evidence="2">The sequence shown here is derived from an EMBL/GenBank/DDBJ whole genome shotgun (WGS) entry which is preliminary data.</text>
</comment>
<dbReference type="AlphaFoldDB" id="D1NZR6"/>
<evidence type="ECO:0000313" key="2">
    <source>
        <dbReference type="EMBL" id="EFB73332.1"/>
    </source>
</evidence>
<organism evidence="2 3">
    <name type="scientific">Providencia rustigianii DSM 4541</name>
    <dbReference type="NCBI Taxonomy" id="500637"/>
    <lineage>
        <taxon>Bacteria</taxon>
        <taxon>Pseudomonadati</taxon>
        <taxon>Pseudomonadota</taxon>
        <taxon>Gammaproteobacteria</taxon>
        <taxon>Enterobacterales</taxon>
        <taxon>Morganellaceae</taxon>
        <taxon>Providencia</taxon>
    </lineage>
</organism>
<reference evidence="2" key="1">
    <citation type="submission" date="2009-12" db="EMBL/GenBank/DDBJ databases">
        <authorList>
            <person name="Weinstock G."/>
            <person name="Sodergren E."/>
            <person name="Clifton S."/>
            <person name="Fulton L."/>
            <person name="Fulton B."/>
            <person name="Courtney L."/>
            <person name="Fronick C."/>
            <person name="Harrison M."/>
            <person name="Strong C."/>
            <person name="Farmer C."/>
            <person name="Delahaunty K."/>
            <person name="Markovic C."/>
            <person name="Hall O."/>
            <person name="Minx P."/>
            <person name="Tomlinson C."/>
            <person name="Mitreva M."/>
            <person name="Nelson J."/>
            <person name="Hou S."/>
            <person name="Wollam A."/>
            <person name="Pepin K.H."/>
            <person name="Johnson M."/>
            <person name="Bhonagiri V."/>
            <person name="Nash W.E."/>
            <person name="Warren W."/>
            <person name="Chinwalla A."/>
            <person name="Mardis E.R."/>
            <person name="Wilson R.K."/>
        </authorList>
    </citation>
    <scope>NUCLEOTIDE SEQUENCE [LARGE SCALE GENOMIC DNA]</scope>
    <source>
        <strain evidence="2">DSM 4541</strain>
    </source>
</reference>